<dbReference type="OrthoDB" id="408631at2759"/>
<gene>
    <name evidence="2" type="ORF">FACUT_7374</name>
</gene>
<evidence type="ECO:0000313" key="2">
    <source>
        <dbReference type="EMBL" id="KAF4435186.1"/>
    </source>
</evidence>
<evidence type="ECO:0000259" key="1">
    <source>
        <dbReference type="Pfam" id="PF00135"/>
    </source>
</evidence>
<proteinExistence type="predicted"/>
<protein>
    <submittedName>
        <fullName evidence="2">Para-nitrobenzyl esterase</fullName>
    </submittedName>
</protein>
<accession>A0A8H4JNG5</accession>
<dbReference type="Proteomes" id="UP000536711">
    <property type="component" value="Unassembled WGS sequence"/>
</dbReference>
<evidence type="ECO:0000313" key="3">
    <source>
        <dbReference type="Proteomes" id="UP000536711"/>
    </source>
</evidence>
<keyword evidence="3" id="KW-1185">Reference proteome</keyword>
<feature type="domain" description="Carboxylesterase type B" evidence="1">
    <location>
        <begin position="7"/>
        <end position="467"/>
    </location>
</feature>
<dbReference type="Pfam" id="PF00135">
    <property type="entry name" value="COesterase"/>
    <property type="match status" value="1"/>
</dbReference>
<organism evidence="2 3">
    <name type="scientific">Fusarium acutatum</name>
    <dbReference type="NCBI Taxonomy" id="78861"/>
    <lineage>
        <taxon>Eukaryota</taxon>
        <taxon>Fungi</taxon>
        <taxon>Dikarya</taxon>
        <taxon>Ascomycota</taxon>
        <taxon>Pezizomycotina</taxon>
        <taxon>Sordariomycetes</taxon>
        <taxon>Hypocreomycetidae</taxon>
        <taxon>Hypocreales</taxon>
        <taxon>Nectriaceae</taxon>
        <taxon>Fusarium</taxon>
        <taxon>Fusarium fujikuroi species complex</taxon>
    </lineage>
</organism>
<dbReference type="Gene3D" id="3.40.50.1820">
    <property type="entry name" value="alpha/beta hydrolase"/>
    <property type="match status" value="1"/>
</dbReference>
<reference evidence="2 3" key="1">
    <citation type="submission" date="2020-01" db="EMBL/GenBank/DDBJ databases">
        <title>Identification and distribution of gene clusters putatively required for synthesis of sphingolipid metabolism inhibitors in phylogenetically diverse species of the filamentous fungus Fusarium.</title>
        <authorList>
            <person name="Kim H.-S."/>
            <person name="Busman M."/>
            <person name="Brown D.W."/>
            <person name="Divon H."/>
            <person name="Uhlig S."/>
            <person name="Proctor R.H."/>
        </authorList>
    </citation>
    <scope>NUCLEOTIDE SEQUENCE [LARGE SCALE GENOMIC DNA]</scope>
    <source>
        <strain evidence="2 3">NRRL 13308</strain>
    </source>
</reference>
<dbReference type="InterPro" id="IPR002018">
    <property type="entry name" value="CarbesteraseB"/>
</dbReference>
<dbReference type="EMBL" id="JAADJF010000185">
    <property type="protein sequence ID" value="KAF4435186.1"/>
    <property type="molecule type" value="Genomic_DNA"/>
</dbReference>
<dbReference type="InterPro" id="IPR050309">
    <property type="entry name" value="Type-B_Carboxylest/Lipase"/>
</dbReference>
<comment type="caution">
    <text evidence="2">The sequence shown here is derived from an EMBL/GenBank/DDBJ whole genome shotgun (WGS) entry which is preliminary data.</text>
</comment>
<name>A0A8H4JNG5_9HYPO</name>
<sequence length="532" mass="58263">MAFTLNHTQLGDIQGFRLDGQGVVQYLGIQYATLAHRFAGAELKTDYGGKIDATRRGPTVVRPPLACDLEFGLIQKALNKPDDRPMSDLDGLTLDITAPEATLNENNAKLPVLVFIHGGAFIIGDSGAPHYDMAAIVAYSQSIGKPIIGVSINYRLGVAGFLDSNEMRAAGIPPNRGILDQQTAFQWVRQNIGGFLGDPTRITAIGQSAGGSAIMHLLDLDLQDESLFDRAICLSGNNLAVPSSTKHVAQDAYKAVLQYLGIDSTLSSEDQVAALTAISPEDILSKIPMSVPLWPVMETDQLPSFQSIEIHSSSSKDKPPLMIGSTDFDAVIFEVLGLFAGRDQGSVAQDFARSLTKSIPIDHHDRLKRLLSLYGISEADEDAKTRIKILQFGTDLKYFATSKHYANCWPTKSWLYYFNESNPWDGPHKGRSAHCLDIAYLFLNYNHVMDDFQKKTATDFARDVISFTNMEEPWAEFHASKDVRVYGASAESQESGDSLKTTPGPSGEVHRLWSEIGLDNLTQAWGAYSARV</sequence>
<dbReference type="InterPro" id="IPR029058">
    <property type="entry name" value="AB_hydrolase_fold"/>
</dbReference>
<dbReference type="AlphaFoldDB" id="A0A8H4JNG5"/>
<dbReference type="PANTHER" id="PTHR11559">
    <property type="entry name" value="CARBOXYLESTERASE"/>
    <property type="match status" value="1"/>
</dbReference>
<dbReference type="SUPFAM" id="SSF53474">
    <property type="entry name" value="alpha/beta-Hydrolases"/>
    <property type="match status" value="1"/>
</dbReference>